<feature type="transmembrane region" description="Helical" evidence="6">
    <location>
        <begin position="349"/>
        <end position="368"/>
    </location>
</feature>
<accession>A0ABR0DXV1</accession>
<dbReference type="InterPro" id="IPR020846">
    <property type="entry name" value="MFS_dom"/>
</dbReference>
<dbReference type="EMBL" id="JAXOVC010000015">
    <property type="protein sequence ID" value="KAK4493996.1"/>
    <property type="molecule type" value="Genomic_DNA"/>
</dbReference>
<dbReference type="InterPro" id="IPR011701">
    <property type="entry name" value="MFS"/>
</dbReference>
<feature type="transmembrane region" description="Helical" evidence="6">
    <location>
        <begin position="323"/>
        <end position="343"/>
    </location>
</feature>
<keyword evidence="5 6" id="KW-0472">Membrane</keyword>
<feature type="transmembrane region" description="Helical" evidence="6">
    <location>
        <begin position="54"/>
        <end position="76"/>
    </location>
</feature>
<dbReference type="InterPro" id="IPR036259">
    <property type="entry name" value="MFS_trans_sf"/>
</dbReference>
<feature type="transmembrane region" description="Helical" evidence="6">
    <location>
        <begin position="431"/>
        <end position="455"/>
    </location>
</feature>
<dbReference type="SUPFAM" id="SSF103473">
    <property type="entry name" value="MFS general substrate transporter"/>
    <property type="match status" value="1"/>
</dbReference>
<feature type="transmembrane region" description="Helical" evidence="6">
    <location>
        <begin position="112"/>
        <end position="133"/>
    </location>
</feature>
<feature type="transmembrane region" description="Helical" evidence="6">
    <location>
        <begin position="88"/>
        <end position="106"/>
    </location>
</feature>
<keyword evidence="3 6" id="KW-0812">Transmembrane</keyword>
<feature type="transmembrane region" description="Helical" evidence="6">
    <location>
        <begin position="286"/>
        <end position="311"/>
    </location>
</feature>
<keyword evidence="9" id="KW-1185">Reference proteome</keyword>
<feature type="transmembrane region" description="Helical" evidence="6">
    <location>
        <begin position="12"/>
        <end position="34"/>
    </location>
</feature>
<evidence type="ECO:0000256" key="1">
    <source>
        <dbReference type="ARBA" id="ARBA00004141"/>
    </source>
</evidence>
<keyword evidence="2" id="KW-0813">Transport</keyword>
<dbReference type="InterPro" id="IPR050930">
    <property type="entry name" value="MFS_Vesicular_Transporter"/>
</dbReference>
<organism evidence="8 9">
    <name type="scientific">Zasmidium cellare</name>
    <name type="common">Wine cellar mold</name>
    <name type="synonym">Racodium cellare</name>
    <dbReference type="NCBI Taxonomy" id="395010"/>
    <lineage>
        <taxon>Eukaryota</taxon>
        <taxon>Fungi</taxon>
        <taxon>Dikarya</taxon>
        <taxon>Ascomycota</taxon>
        <taxon>Pezizomycotina</taxon>
        <taxon>Dothideomycetes</taxon>
        <taxon>Dothideomycetidae</taxon>
        <taxon>Mycosphaerellales</taxon>
        <taxon>Mycosphaerellaceae</taxon>
        <taxon>Zasmidium</taxon>
    </lineage>
</organism>
<feature type="domain" description="Major facilitator superfamily (MFS) profile" evidence="7">
    <location>
        <begin position="15"/>
        <end position="459"/>
    </location>
</feature>
<name>A0ABR0DXV1_ZASCE</name>
<dbReference type="PANTHER" id="PTHR23506:SF23">
    <property type="entry name" value="GH10249P"/>
    <property type="match status" value="1"/>
</dbReference>
<comment type="caution">
    <text evidence="8">The sequence shown here is derived from an EMBL/GenBank/DDBJ whole genome shotgun (WGS) entry which is preliminary data.</text>
</comment>
<protein>
    <recommendedName>
        <fullName evidence="7">Major facilitator superfamily (MFS) profile domain-containing protein</fullName>
    </recommendedName>
</protein>
<reference evidence="8 9" key="1">
    <citation type="journal article" date="2023" name="G3 (Bethesda)">
        <title>A chromosome-level genome assembly of Zasmidium syzygii isolated from banana leaves.</title>
        <authorList>
            <person name="van Westerhoven A.C."/>
            <person name="Mehrabi R."/>
            <person name="Talebi R."/>
            <person name="Steentjes M.B.F."/>
            <person name="Corcolon B."/>
            <person name="Chong P.A."/>
            <person name="Kema G.H.J."/>
            <person name="Seidl M.F."/>
        </authorList>
    </citation>
    <scope>NUCLEOTIDE SEQUENCE [LARGE SCALE GENOMIC DNA]</scope>
    <source>
        <strain evidence="8 9">P124</strain>
    </source>
</reference>
<evidence type="ECO:0000256" key="6">
    <source>
        <dbReference type="SAM" id="Phobius"/>
    </source>
</evidence>
<dbReference type="Gene3D" id="1.20.1250.20">
    <property type="entry name" value="MFS general substrate transporter like domains"/>
    <property type="match status" value="1"/>
</dbReference>
<feature type="transmembrane region" description="Helical" evidence="6">
    <location>
        <begin position="145"/>
        <end position="167"/>
    </location>
</feature>
<evidence type="ECO:0000256" key="5">
    <source>
        <dbReference type="ARBA" id="ARBA00023136"/>
    </source>
</evidence>
<dbReference type="CDD" id="cd17325">
    <property type="entry name" value="MFS_MdtG_SLC18_like"/>
    <property type="match status" value="1"/>
</dbReference>
<gene>
    <name evidence="8" type="ORF">PRZ48_015182</name>
</gene>
<dbReference type="Proteomes" id="UP001305779">
    <property type="component" value="Unassembled WGS sequence"/>
</dbReference>
<proteinExistence type="predicted"/>
<feature type="transmembrane region" description="Helical" evidence="6">
    <location>
        <begin position="173"/>
        <end position="190"/>
    </location>
</feature>
<evidence type="ECO:0000256" key="4">
    <source>
        <dbReference type="ARBA" id="ARBA00022989"/>
    </source>
</evidence>
<sequence length="459" mass="49081">MSTTLQSLRSSTPFITFTIAYAVFTDQFLFAAIVPVAPFALQQQLGIPEEKVQFWVTILLGVFGVACFVTSAPWGWYSDRSSSRRTPFLIGLFILLGATILLWVSPNIPVQILGRVLQGFASTIVWTTGLAVLVDTVGQAHIGEYMGYVGIALNAGTLVAPLLGGVVFERCGYNAVFGLIIAVVGIDILLRVVMNERTPSTGEVCLDKTASLSSLDLEAAPSTTKDDVPIISATSTVDTRPASSLPPIIRLCFSARFLATLWATLVLAATFSGFQTVLPLMVHDTFHWSSIGGGLIFLPLTFPALFGPLVGRLTDRFPNSGRWFATSGFLIMSVSLVLLRLVEKDLPDQQALLCVLLVLIGSCMTLALEPLLAEITGGATRLDAENAKSGAVAVGSYGQAYALFNMAWAGGNTVGPLWAGFIIEYAGWKTMTWTLGLLSGVTAIPVVLLCGGWIFGRRT</sequence>
<keyword evidence="4 6" id="KW-1133">Transmembrane helix</keyword>
<comment type="subcellular location">
    <subcellularLocation>
        <location evidence="1">Membrane</location>
        <topology evidence="1">Multi-pass membrane protein</topology>
    </subcellularLocation>
</comment>
<dbReference type="Pfam" id="PF07690">
    <property type="entry name" value="MFS_1"/>
    <property type="match status" value="1"/>
</dbReference>
<evidence type="ECO:0000256" key="2">
    <source>
        <dbReference type="ARBA" id="ARBA00022448"/>
    </source>
</evidence>
<evidence type="ECO:0000259" key="7">
    <source>
        <dbReference type="PROSITE" id="PS50850"/>
    </source>
</evidence>
<dbReference type="PROSITE" id="PS50850">
    <property type="entry name" value="MFS"/>
    <property type="match status" value="1"/>
</dbReference>
<evidence type="ECO:0000256" key="3">
    <source>
        <dbReference type="ARBA" id="ARBA00022692"/>
    </source>
</evidence>
<feature type="transmembrane region" description="Helical" evidence="6">
    <location>
        <begin position="253"/>
        <end position="274"/>
    </location>
</feature>
<evidence type="ECO:0000313" key="8">
    <source>
        <dbReference type="EMBL" id="KAK4493996.1"/>
    </source>
</evidence>
<evidence type="ECO:0000313" key="9">
    <source>
        <dbReference type="Proteomes" id="UP001305779"/>
    </source>
</evidence>
<dbReference type="PANTHER" id="PTHR23506">
    <property type="entry name" value="GH10249P"/>
    <property type="match status" value="1"/>
</dbReference>